<proteinExistence type="inferred from homology"/>
<evidence type="ECO:0000256" key="10">
    <source>
        <dbReference type="ARBA" id="ARBA00023294"/>
    </source>
</evidence>
<sequence>MAGDFSLEGKGINSSQEHQQNRPPTEIQPESWFWYKNEDVSYKGFELWQHQTLLQRHQGINNNEPQSQRLQDLYVSAAGLGVGGSNISCQDCGNQAKKDCLHMRCRTCCRRFEVGNFPAEVNSEAVFRCVRVSSIEDGDDQYAYRAAVNIAGHVFKGILYDQGPESGYDLEAAVGASYSGDGVQLLPLDLITAGPTAVATVASVGCSLTAAAASSSATYLDPSSLYLTPLNTSMAGTQFFPNPRS</sequence>
<dbReference type="GO" id="GO:0003700">
    <property type="term" value="F:DNA-binding transcription factor activity"/>
    <property type="evidence" value="ECO:0007669"/>
    <property type="project" value="InterPro"/>
</dbReference>
<comment type="similarity">
    <text evidence="2">Belongs to the SHI protein family.</text>
</comment>
<evidence type="ECO:0000256" key="2">
    <source>
        <dbReference type="ARBA" id="ARBA00006911"/>
    </source>
</evidence>
<accession>A0A6A2XZ18</accession>
<evidence type="ECO:0000256" key="7">
    <source>
        <dbReference type="ARBA" id="ARBA00023125"/>
    </source>
</evidence>
<dbReference type="AlphaFoldDB" id="A0A6A2XZ18"/>
<dbReference type="NCBIfam" id="TIGR01624">
    <property type="entry name" value="LRP1_Cterm"/>
    <property type="match status" value="1"/>
</dbReference>
<evidence type="ECO:0000256" key="3">
    <source>
        <dbReference type="ARBA" id="ARBA00022473"/>
    </source>
</evidence>
<evidence type="ECO:0000256" key="5">
    <source>
        <dbReference type="ARBA" id="ARBA00022833"/>
    </source>
</evidence>
<reference evidence="12" key="1">
    <citation type="submission" date="2019-09" db="EMBL/GenBank/DDBJ databases">
        <title>Draft genome information of white flower Hibiscus syriacus.</title>
        <authorList>
            <person name="Kim Y.-M."/>
        </authorList>
    </citation>
    <scope>NUCLEOTIDE SEQUENCE [LARGE SCALE GENOMIC DNA]</scope>
    <source>
        <strain evidence="12">YM2019G1</strain>
    </source>
</reference>
<comment type="caution">
    <text evidence="12">The sequence shown here is derived from an EMBL/GenBank/DDBJ whole genome shotgun (WGS) entry which is preliminary data.</text>
</comment>
<dbReference type="InterPro" id="IPR007818">
    <property type="entry name" value="SHI"/>
</dbReference>
<keyword evidence="6" id="KW-0073">Auxin biosynthesis</keyword>
<evidence type="ECO:0000256" key="11">
    <source>
        <dbReference type="SAM" id="MobiDB-lite"/>
    </source>
</evidence>
<evidence type="ECO:0000256" key="9">
    <source>
        <dbReference type="ARBA" id="ARBA00023242"/>
    </source>
</evidence>
<keyword evidence="13" id="KW-1185">Reference proteome</keyword>
<dbReference type="GO" id="GO:0003677">
    <property type="term" value="F:DNA binding"/>
    <property type="evidence" value="ECO:0007669"/>
    <property type="project" value="UniProtKB-KW"/>
</dbReference>
<keyword evidence="10" id="KW-0927">Auxin signaling pathway</keyword>
<keyword evidence="7" id="KW-0238">DNA-binding</keyword>
<comment type="subcellular location">
    <subcellularLocation>
        <location evidence="1">Nucleus</location>
    </subcellularLocation>
</comment>
<dbReference type="EMBL" id="VEPZ02001393">
    <property type="protein sequence ID" value="KAE8675750.1"/>
    <property type="molecule type" value="Genomic_DNA"/>
</dbReference>
<dbReference type="GO" id="GO:0009851">
    <property type="term" value="P:auxin biosynthetic process"/>
    <property type="evidence" value="ECO:0007669"/>
    <property type="project" value="UniProtKB-KW"/>
</dbReference>
<evidence type="ECO:0000256" key="4">
    <source>
        <dbReference type="ARBA" id="ARBA00022723"/>
    </source>
</evidence>
<organism evidence="12 13">
    <name type="scientific">Hibiscus syriacus</name>
    <name type="common">Rose of Sharon</name>
    <dbReference type="NCBI Taxonomy" id="106335"/>
    <lineage>
        <taxon>Eukaryota</taxon>
        <taxon>Viridiplantae</taxon>
        <taxon>Streptophyta</taxon>
        <taxon>Embryophyta</taxon>
        <taxon>Tracheophyta</taxon>
        <taxon>Spermatophyta</taxon>
        <taxon>Magnoliopsida</taxon>
        <taxon>eudicotyledons</taxon>
        <taxon>Gunneridae</taxon>
        <taxon>Pentapetalae</taxon>
        <taxon>rosids</taxon>
        <taxon>malvids</taxon>
        <taxon>Malvales</taxon>
        <taxon>Malvaceae</taxon>
        <taxon>Malvoideae</taxon>
        <taxon>Hibiscus</taxon>
    </lineage>
</organism>
<dbReference type="InterPro" id="IPR006510">
    <property type="entry name" value="Znf_LRP1"/>
</dbReference>
<feature type="compositionally biased region" description="Polar residues" evidence="11">
    <location>
        <begin position="12"/>
        <end position="23"/>
    </location>
</feature>
<dbReference type="GO" id="GO:0046872">
    <property type="term" value="F:metal ion binding"/>
    <property type="evidence" value="ECO:0007669"/>
    <property type="project" value="UniProtKB-KW"/>
</dbReference>
<evidence type="ECO:0000256" key="6">
    <source>
        <dbReference type="ARBA" id="ARBA00023070"/>
    </source>
</evidence>
<keyword evidence="5" id="KW-0862">Zinc</keyword>
<dbReference type="Pfam" id="PF05142">
    <property type="entry name" value="DUF702"/>
    <property type="match status" value="2"/>
</dbReference>
<dbReference type="GO" id="GO:0005634">
    <property type="term" value="C:nucleus"/>
    <property type="evidence" value="ECO:0007669"/>
    <property type="project" value="UniProtKB-SubCell"/>
</dbReference>
<feature type="region of interest" description="Disordered" evidence="11">
    <location>
        <begin position="1"/>
        <end position="28"/>
    </location>
</feature>
<dbReference type="InterPro" id="IPR006511">
    <property type="entry name" value="SHI_C"/>
</dbReference>
<dbReference type="GO" id="GO:0045893">
    <property type="term" value="P:positive regulation of DNA-templated transcription"/>
    <property type="evidence" value="ECO:0007669"/>
    <property type="project" value="TreeGrafter"/>
</dbReference>
<dbReference type="PANTHER" id="PTHR31604">
    <property type="entry name" value="PROTEIN LATERAL ROOT PRIMORDIUM 1"/>
    <property type="match status" value="1"/>
</dbReference>
<dbReference type="NCBIfam" id="TIGR01623">
    <property type="entry name" value="put_zinc_LRP1"/>
    <property type="match status" value="1"/>
</dbReference>
<keyword evidence="3" id="KW-0217">Developmental protein</keyword>
<dbReference type="PANTHER" id="PTHR31604:SF4">
    <property type="entry name" value="PROTEIN SHORT INTERNODES"/>
    <property type="match status" value="1"/>
</dbReference>
<evidence type="ECO:0000256" key="8">
    <source>
        <dbReference type="ARBA" id="ARBA00023159"/>
    </source>
</evidence>
<protein>
    <submittedName>
        <fullName evidence="12">Protein SHORT INTERNODES</fullName>
    </submittedName>
</protein>
<keyword evidence="4" id="KW-0479">Metal-binding</keyword>
<dbReference type="GO" id="GO:0009734">
    <property type="term" value="P:auxin-activated signaling pathway"/>
    <property type="evidence" value="ECO:0007669"/>
    <property type="project" value="UniProtKB-KW"/>
</dbReference>
<evidence type="ECO:0000313" key="13">
    <source>
        <dbReference type="Proteomes" id="UP000436088"/>
    </source>
</evidence>
<evidence type="ECO:0000256" key="1">
    <source>
        <dbReference type="ARBA" id="ARBA00004123"/>
    </source>
</evidence>
<evidence type="ECO:0000313" key="12">
    <source>
        <dbReference type="EMBL" id="KAE8675750.1"/>
    </source>
</evidence>
<dbReference type="Proteomes" id="UP000436088">
    <property type="component" value="Unassembled WGS sequence"/>
</dbReference>
<gene>
    <name evidence="12" type="ORF">F3Y22_tig00111644pilonHSYRG00057</name>
</gene>
<name>A0A6A2XZ18_HIBSY</name>
<keyword evidence="8" id="KW-0010">Activator</keyword>
<keyword evidence="9" id="KW-0539">Nucleus</keyword>